<dbReference type="InterPro" id="IPR029064">
    <property type="entry name" value="Ribosomal_eL30-like_sf"/>
</dbReference>
<dbReference type="Pfam" id="PF00588">
    <property type="entry name" value="SpoU_methylase"/>
    <property type="match status" value="1"/>
</dbReference>
<name>A0A2W1K583_ACIFR</name>
<dbReference type="SUPFAM" id="SSF75217">
    <property type="entry name" value="alpha/beta knot"/>
    <property type="match status" value="1"/>
</dbReference>
<dbReference type="PANTHER" id="PTHR46429">
    <property type="entry name" value="23S RRNA (GUANOSINE-2'-O-)-METHYLTRANSFERASE RLMB"/>
    <property type="match status" value="1"/>
</dbReference>
<dbReference type="GO" id="GO:0006396">
    <property type="term" value="P:RNA processing"/>
    <property type="evidence" value="ECO:0007669"/>
    <property type="project" value="InterPro"/>
</dbReference>
<evidence type="ECO:0000259" key="4">
    <source>
        <dbReference type="SMART" id="SM00967"/>
    </source>
</evidence>
<evidence type="ECO:0000313" key="6">
    <source>
        <dbReference type="Proteomes" id="UP000248886"/>
    </source>
</evidence>
<dbReference type="GO" id="GO:0032259">
    <property type="term" value="P:methylation"/>
    <property type="evidence" value="ECO:0007669"/>
    <property type="project" value="UniProtKB-KW"/>
</dbReference>
<comment type="similarity">
    <text evidence="1">Belongs to the class IV-like SAM-binding methyltransferase superfamily. RNA methyltransferase TrmH family.</text>
</comment>
<dbReference type="AlphaFoldDB" id="A0A2W1K583"/>
<dbReference type="CDD" id="cd18103">
    <property type="entry name" value="SpoU-like_RlmB"/>
    <property type="match status" value="1"/>
</dbReference>
<dbReference type="Gene3D" id="3.40.1280.10">
    <property type="match status" value="1"/>
</dbReference>
<dbReference type="Proteomes" id="UP000248886">
    <property type="component" value="Unassembled WGS sequence"/>
</dbReference>
<evidence type="ECO:0000256" key="1">
    <source>
        <dbReference type="ARBA" id="ARBA00007228"/>
    </source>
</evidence>
<organism evidence="5 6">
    <name type="scientific">Acidithiobacillus ferrooxidans</name>
    <name type="common">Thiobacillus ferrooxidans</name>
    <dbReference type="NCBI Taxonomy" id="920"/>
    <lineage>
        <taxon>Bacteria</taxon>
        <taxon>Pseudomonadati</taxon>
        <taxon>Pseudomonadota</taxon>
        <taxon>Acidithiobacillia</taxon>
        <taxon>Acidithiobacillales</taxon>
        <taxon>Acidithiobacillaceae</taxon>
        <taxon>Acidithiobacillus</taxon>
    </lineage>
</organism>
<dbReference type="PANTHER" id="PTHR46429:SF1">
    <property type="entry name" value="23S RRNA (GUANOSINE-2'-O-)-METHYLTRANSFERASE RLMB"/>
    <property type="match status" value="1"/>
</dbReference>
<keyword evidence="3 5" id="KW-0808">Transferase</keyword>
<dbReference type="InterPro" id="IPR001537">
    <property type="entry name" value="SpoU_MeTrfase"/>
</dbReference>
<dbReference type="OrthoDB" id="5291381at2"/>
<keyword evidence="2 5" id="KW-0489">Methyltransferase</keyword>
<dbReference type="GO" id="GO:0008173">
    <property type="term" value="F:RNA methyltransferase activity"/>
    <property type="evidence" value="ECO:0007669"/>
    <property type="project" value="InterPro"/>
</dbReference>
<feature type="domain" description="RNA 2-O ribose methyltransferase substrate binding" evidence="4">
    <location>
        <begin position="5"/>
        <end position="80"/>
    </location>
</feature>
<dbReference type="OMA" id="RIWITSH"/>
<accession>A0A2W1K583</accession>
<dbReference type="RefSeq" id="WP_012536488.1">
    <property type="nucleotide sequence ID" value="NZ_AP025160.1"/>
</dbReference>
<dbReference type="GeneID" id="65280308"/>
<dbReference type="InterPro" id="IPR013123">
    <property type="entry name" value="SpoU_subst-bd"/>
</dbReference>
<dbReference type="NCBIfam" id="TIGR00186">
    <property type="entry name" value="rRNA_methyl_3"/>
    <property type="match status" value="1"/>
</dbReference>
<dbReference type="InterPro" id="IPR029026">
    <property type="entry name" value="tRNA_m1G_MTases_N"/>
</dbReference>
<dbReference type="InterPro" id="IPR029028">
    <property type="entry name" value="Alpha/beta_knot_MTases"/>
</dbReference>
<dbReference type="Pfam" id="PF08032">
    <property type="entry name" value="SpoU_sub_bind"/>
    <property type="match status" value="1"/>
</dbReference>
<dbReference type="GO" id="GO:0003723">
    <property type="term" value="F:RNA binding"/>
    <property type="evidence" value="ECO:0007669"/>
    <property type="project" value="InterPro"/>
</dbReference>
<gene>
    <name evidence="5" type="ORF">DN052_02050</name>
</gene>
<dbReference type="GO" id="GO:0005829">
    <property type="term" value="C:cytosol"/>
    <property type="evidence" value="ECO:0007669"/>
    <property type="project" value="TreeGrafter"/>
</dbReference>
<evidence type="ECO:0000313" key="5">
    <source>
        <dbReference type="EMBL" id="PZD81879.1"/>
    </source>
</evidence>
<sequence>MTKESLYGIHAVSAALDAEELLELWVAVERRADERIAPLVQKAAEQRLPVQEWRSVALGRKLNTDRHQGVGGLLRAFPGQDFEAILAQLNGCGFLLVLDGVLDPHNLGACLRSAEAAGVDAVILPRDNACPVNATVRKASAGSASRVPVCTVTNLSRTLSSLQEAGFWLVGMAGEGSRSLYALDLDMPLVMVMGGEEKGLRRLTREHCDYLAHIPMMGAIESLNVSVATGICLFEAARQRRNLSPARPVAQEKSA</sequence>
<evidence type="ECO:0000256" key="3">
    <source>
        <dbReference type="ARBA" id="ARBA00022679"/>
    </source>
</evidence>
<reference evidence="5 6" key="1">
    <citation type="submission" date="2018-06" db="EMBL/GenBank/DDBJ databases">
        <title>Draft sequence of Acidithiobacillus ferrooxidans CCM 4253.</title>
        <authorList>
            <person name="Moya-Beltran A."/>
            <person name="Castro M."/>
            <person name="Covarrubias P.C."/>
            <person name="Issotta F."/>
            <person name="Janiczek O."/>
            <person name="Mandl M."/>
            <person name="Kucera J."/>
            <person name="Quatrini R."/>
        </authorList>
    </citation>
    <scope>NUCLEOTIDE SEQUENCE [LARGE SCALE GENOMIC DNA]</scope>
    <source>
        <strain evidence="5 6">CCM 4253</strain>
    </source>
</reference>
<dbReference type="Gene3D" id="3.30.1330.30">
    <property type="match status" value="1"/>
</dbReference>
<evidence type="ECO:0000256" key="2">
    <source>
        <dbReference type="ARBA" id="ARBA00022603"/>
    </source>
</evidence>
<protein>
    <submittedName>
        <fullName evidence="5">23S rRNA (Guanosine(2251)-2'-O)-methyltransferase RlmB</fullName>
    </submittedName>
</protein>
<comment type="caution">
    <text evidence="5">The sequence shown here is derived from an EMBL/GenBank/DDBJ whole genome shotgun (WGS) entry which is preliminary data.</text>
</comment>
<dbReference type="SMART" id="SM00967">
    <property type="entry name" value="SpoU_sub_bind"/>
    <property type="match status" value="1"/>
</dbReference>
<proteinExistence type="inferred from homology"/>
<dbReference type="InterPro" id="IPR004441">
    <property type="entry name" value="rRNA_MeTrfase_TrmH"/>
</dbReference>
<dbReference type="SUPFAM" id="SSF55315">
    <property type="entry name" value="L30e-like"/>
    <property type="match status" value="1"/>
</dbReference>
<dbReference type="FunFam" id="3.40.1280.10:FF:000008">
    <property type="entry name" value="Group 3 RNA methyltransferase TrmH"/>
    <property type="match status" value="1"/>
</dbReference>
<dbReference type="EMBL" id="QKQP01000001">
    <property type="protein sequence ID" value="PZD81879.1"/>
    <property type="molecule type" value="Genomic_DNA"/>
</dbReference>